<name>A0ABY4JLU4_9BACI</name>
<evidence type="ECO:0000313" key="2">
    <source>
        <dbReference type="Proteomes" id="UP000830639"/>
    </source>
</evidence>
<evidence type="ECO:0000313" key="1">
    <source>
        <dbReference type="EMBL" id="UPM53828.1"/>
    </source>
</evidence>
<proteinExistence type="predicted"/>
<protein>
    <submittedName>
        <fullName evidence="1">Uncharacterized protein</fullName>
    </submittedName>
</protein>
<gene>
    <name evidence="1" type="ORF">MY490_18930</name>
</gene>
<sequence>MCKNKKVFDGIDCCVECHEELSIMERNRSNCWSCQDKITETYTDDHIDMKTEVKTEKY</sequence>
<dbReference type="RefSeq" id="WP_248267066.1">
    <property type="nucleotide sequence ID" value="NZ_CP096034.1"/>
</dbReference>
<accession>A0ABY4JLU4</accession>
<reference evidence="1 2" key="1">
    <citation type="submission" date="2022-04" db="EMBL/GenBank/DDBJ databases">
        <title>Mechanism of arsenic methylation and mitigation arsenic toxicity by Bacillus sp. LH14 from an Arsenic-Contaminated Paddy Soil.</title>
        <authorList>
            <person name="Wang D."/>
        </authorList>
    </citation>
    <scope>NUCLEOTIDE SEQUENCE [LARGE SCALE GENOMIC DNA]</scope>
    <source>
        <strain evidence="1 2">LH14</strain>
    </source>
</reference>
<keyword evidence="2" id="KW-1185">Reference proteome</keyword>
<dbReference type="Proteomes" id="UP000830639">
    <property type="component" value="Chromosome"/>
</dbReference>
<organism evidence="1 2">
    <name type="scientific">Gottfriedia acidiceleris</name>
    <dbReference type="NCBI Taxonomy" id="371036"/>
    <lineage>
        <taxon>Bacteria</taxon>
        <taxon>Bacillati</taxon>
        <taxon>Bacillota</taxon>
        <taxon>Bacilli</taxon>
        <taxon>Bacillales</taxon>
        <taxon>Bacillaceae</taxon>
        <taxon>Gottfriedia</taxon>
    </lineage>
</organism>
<dbReference type="EMBL" id="CP096034">
    <property type="protein sequence ID" value="UPM53828.1"/>
    <property type="molecule type" value="Genomic_DNA"/>
</dbReference>